<proteinExistence type="predicted"/>
<dbReference type="AlphaFoldDB" id="A0A843WVL2"/>
<gene>
    <name evidence="1" type="ORF">Taro_044859</name>
</gene>
<dbReference type="EMBL" id="NMUH01005152">
    <property type="protein sequence ID" value="MQM11946.1"/>
    <property type="molecule type" value="Genomic_DNA"/>
</dbReference>
<evidence type="ECO:0000313" key="1">
    <source>
        <dbReference type="EMBL" id="MQM11946.1"/>
    </source>
</evidence>
<name>A0A843WVL2_COLES</name>
<accession>A0A843WVL2</accession>
<sequence>VVVCIRAACRTLGGHANVDSGKVMASYIAFRLRRRATSRSQPLCIFKEVRPNRAAVRSVQPGKELLWFLGAIRGSGGVLGVLSLRGRRVEWGRRRIMLGLSVLRKEFGGPVPISECLFSWVPQVLCEPGTCVCSGLVPVLGIVEIFYHKESYYWPFWYINKLT</sequence>
<comment type="caution">
    <text evidence="1">The sequence shown here is derived from an EMBL/GenBank/DDBJ whole genome shotgun (WGS) entry which is preliminary data.</text>
</comment>
<evidence type="ECO:0000313" key="2">
    <source>
        <dbReference type="Proteomes" id="UP000652761"/>
    </source>
</evidence>
<organism evidence="1 2">
    <name type="scientific">Colocasia esculenta</name>
    <name type="common">Wild taro</name>
    <name type="synonym">Arum esculentum</name>
    <dbReference type="NCBI Taxonomy" id="4460"/>
    <lineage>
        <taxon>Eukaryota</taxon>
        <taxon>Viridiplantae</taxon>
        <taxon>Streptophyta</taxon>
        <taxon>Embryophyta</taxon>
        <taxon>Tracheophyta</taxon>
        <taxon>Spermatophyta</taxon>
        <taxon>Magnoliopsida</taxon>
        <taxon>Liliopsida</taxon>
        <taxon>Araceae</taxon>
        <taxon>Aroideae</taxon>
        <taxon>Colocasieae</taxon>
        <taxon>Colocasia</taxon>
    </lineage>
</organism>
<feature type="non-terminal residue" evidence="1">
    <location>
        <position position="163"/>
    </location>
</feature>
<reference evidence="1" key="1">
    <citation type="submission" date="2017-07" db="EMBL/GenBank/DDBJ databases">
        <title>Taro Niue Genome Assembly and Annotation.</title>
        <authorList>
            <person name="Atibalentja N."/>
            <person name="Keating K."/>
            <person name="Fields C.J."/>
        </authorList>
    </citation>
    <scope>NUCLEOTIDE SEQUENCE</scope>
    <source>
        <strain evidence="1">Niue_2</strain>
        <tissue evidence="1">Leaf</tissue>
    </source>
</reference>
<keyword evidence="2" id="KW-1185">Reference proteome</keyword>
<protein>
    <submittedName>
        <fullName evidence="1">Uncharacterized protein</fullName>
    </submittedName>
</protein>
<dbReference type="Proteomes" id="UP000652761">
    <property type="component" value="Unassembled WGS sequence"/>
</dbReference>